<dbReference type="AlphaFoldDB" id="A0A0D0AZ35"/>
<name>A0A0D0AZ35_9AGAM</name>
<gene>
    <name evidence="2" type="ORF">CY34DRAFT_67408</name>
</gene>
<dbReference type="OrthoDB" id="2693140at2759"/>
<evidence type="ECO:0000313" key="2">
    <source>
        <dbReference type="EMBL" id="KIK37128.1"/>
    </source>
</evidence>
<accession>A0A0D0AZ35</accession>
<dbReference type="STRING" id="930992.A0A0D0AZ35"/>
<feature type="region of interest" description="Disordered" evidence="1">
    <location>
        <begin position="58"/>
        <end position="83"/>
    </location>
</feature>
<organism evidence="2 3">
    <name type="scientific">Suillus luteus UH-Slu-Lm8-n1</name>
    <dbReference type="NCBI Taxonomy" id="930992"/>
    <lineage>
        <taxon>Eukaryota</taxon>
        <taxon>Fungi</taxon>
        <taxon>Dikarya</taxon>
        <taxon>Basidiomycota</taxon>
        <taxon>Agaricomycotina</taxon>
        <taxon>Agaricomycetes</taxon>
        <taxon>Agaricomycetidae</taxon>
        <taxon>Boletales</taxon>
        <taxon>Suillineae</taxon>
        <taxon>Suillaceae</taxon>
        <taxon>Suillus</taxon>
    </lineage>
</organism>
<protein>
    <submittedName>
        <fullName evidence="2">Uncharacterized protein</fullName>
    </submittedName>
</protein>
<dbReference type="HOGENOM" id="CLU_172250_0_0_1"/>
<sequence length="83" mass="9393">AYRRAAQHNASLSENSLAEYRSLKASASVLAVSERQALETFSRDELIASRTLTQVRAKDEELQRNQERLRADEQTQKASKSEV</sequence>
<feature type="non-terminal residue" evidence="2">
    <location>
        <position position="1"/>
    </location>
</feature>
<evidence type="ECO:0000313" key="3">
    <source>
        <dbReference type="Proteomes" id="UP000054485"/>
    </source>
</evidence>
<reference evidence="3" key="2">
    <citation type="submission" date="2015-01" db="EMBL/GenBank/DDBJ databases">
        <title>Evolutionary Origins and Diversification of the Mycorrhizal Mutualists.</title>
        <authorList>
            <consortium name="DOE Joint Genome Institute"/>
            <consortium name="Mycorrhizal Genomics Consortium"/>
            <person name="Kohler A."/>
            <person name="Kuo A."/>
            <person name="Nagy L.G."/>
            <person name="Floudas D."/>
            <person name="Copeland A."/>
            <person name="Barry K.W."/>
            <person name="Cichocki N."/>
            <person name="Veneault-Fourrey C."/>
            <person name="LaButti K."/>
            <person name="Lindquist E.A."/>
            <person name="Lipzen A."/>
            <person name="Lundell T."/>
            <person name="Morin E."/>
            <person name="Murat C."/>
            <person name="Riley R."/>
            <person name="Ohm R."/>
            <person name="Sun H."/>
            <person name="Tunlid A."/>
            <person name="Henrissat B."/>
            <person name="Grigoriev I.V."/>
            <person name="Hibbett D.S."/>
            <person name="Martin F."/>
        </authorList>
    </citation>
    <scope>NUCLEOTIDE SEQUENCE [LARGE SCALE GENOMIC DNA]</scope>
    <source>
        <strain evidence="3">UH-Slu-Lm8-n1</strain>
    </source>
</reference>
<dbReference type="InParanoid" id="A0A0D0AZ35"/>
<proteinExistence type="predicted"/>
<keyword evidence="3" id="KW-1185">Reference proteome</keyword>
<dbReference type="EMBL" id="KN835474">
    <property type="protein sequence ID" value="KIK37128.1"/>
    <property type="molecule type" value="Genomic_DNA"/>
</dbReference>
<reference evidence="2 3" key="1">
    <citation type="submission" date="2014-04" db="EMBL/GenBank/DDBJ databases">
        <authorList>
            <consortium name="DOE Joint Genome Institute"/>
            <person name="Kuo A."/>
            <person name="Ruytinx J."/>
            <person name="Rineau F."/>
            <person name="Colpaert J."/>
            <person name="Kohler A."/>
            <person name="Nagy L.G."/>
            <person name="Floudas D."/>
            <person name="Copeland A."/>
            <person name="Barry K.W."/>
            <person name="Cichocki N."/>
            <person name="Veneault-Fourrey C."/>
            <person name="LaButti K."/>
            <person name="Lindquist E.A."/>
            <person name="Lipzen A."/>
            <person name="Lundell T."/>
            <person name="Morin E."/>
            <person name="Murat C."/>
            <person name="Sun H."/>
            <person name="Tunlid A."/>
            <person name="Henrissat B."/>
            <person name="Grigoriev I.V."/>
            <person name="Hibbett D.S."/>
            <person name="Martin F."/>
            <person name="Nordberg H.P."/>
            <person name="Cantor M.N."/>
            <person name="Hua S.X."/>
        </authorList>
    </citation>
    <scope>NUCLEOTIDE SEQUENCE [LARGE SCALE GENOMIC DNA]</scope>
    <source>
        <strain evidence="2 3">UH-Slu-Lm8-n1</strain>
    </source>
</reference>
<evidence type="ECO:0000256" key="1">
    <source>
        <dbReference type="SAM" id="MobiDB-lite"/>
    </source>
</evidence>
<dbReference type="Proteomes" id="UP000054485">
    <property type="component" value="Unassembled WGS sequence"/>
</dbReference>
<feature type="non-terminal residue" evidence="2">
    <location>
        <position position="83"/>
    </location>
</feature>